<proteinExistence type="predicted"/>
<feature type="region of interest" description="Disordered" evidence="1">
    <location>
        <begin position="1"/>
        <end position="103"/>
    </location>
</feature>
<feature type="region of interest" description="Disordered" evidence="1">
    <location>
        <begin position="307"/>
        <end position="581"/>
    </location>
</feature>
<feature type="region of interest" description="Disordered" evidence="1">
    <location>
        <begin position="689"/>
        <end position="720"/>
    </location>
</feature>
<feature type="compositionally biased region" description="Low complexity" evidence="1">
    <location>
        <begin position="393"/>
        <end position="404"/>
    </location>
</feature>
<feature type="compositionally biased region" description="Low complexity" evidence="1">
    <location>
        <begin position="366"/>
        <end position="376"/>
    </location>
</feature>
<dbReference type="KEGG" id="saqu:EJC51_46435"/>
<feature type="transmembrane region" description="Helical" evidence="2">
    <location>
        <begin position="140"/>
        <end position="162"/>
    </location>
</feature>
<protein>
    <submittedName>
        <fullName evidence="3">DUF2637 domain-containing protein</fullName>
    </submittedName>
</protein>
<feature type="compositionally biased region" description="Low complexity" evidence="1">
    <location>
        <begin position="697"/>
        <end position="713"/>
    </location>
</feature>
<organism evidence="3 4">
    <name type="scientific">Streptomyces aquilus</name>
    <dbReference type="NCBI Taxonomy" id="2548456"/>
    <lineage>
        <taxon>Bacteria</taxon>
        <taxon>Bacillati</taxon>
        <taxon>Actinomycetota</taxon>
        <taxon>Actinomycetes</taxon>
        <taxon>Kitasatosporales</taxon>
        <taxon>Streptomycetaceae</taxon>
        <taxon>Streptomyces</taxon>
    </lineage>
</organism>
<feature type="compositionally biased region" description="Pro residues" evidence="1">
    <location>
        <begin position="546"/>
        <end position="567"/>
    </location>
</feature>
<name>A0A3Q9C661_9ACTN</name>
<dbReference type="Proteomes" id="UP000280197">
    <property type="component" value="Chromosome"/>
</dbReference>
<evidence type="ECO:0000313" key="4">
    <source>
        <dbReference type="Proteomes" id="UP000280197"/>
    </source>
</evidence>
<feature type="compositionally biased region" description="Low complexity" evidence="1">
    <location>
        <begin position="478"/>
        <end position="489"/>
    </location>
</feature>
<dbReference type="PANTHER" id="PTHR23242">
    <property type="entry name" value="TRANSCRIPTION FACTOR HOXA13"/>
    <property type="match status" value="1"/>
</dbReference>
<feature type="compositionally biased region" description="Polar residues" evidence="1">
    <location>
        <begin position="408"/>
        <end position="439"/>
    </location>
</feature>
<keyword evidence="2" id="KW-0812">Transmembrane</keyword>
<reference evidence="3 4" key="1">
    <citation type="submission" date="2018-12" db="EMBL/GenBank/DDBJ databases">
        <authorList>
            <person name="Li K."/>
        </authorList>
    </citation>
    <scope>NUCLEOTIDE SEQUENCE [LARGE SCALE GENOMIC DNA]</scope>
    <source>
        <strain evidence="4">CR22</strain>
    </source>
</reference>
<sequence>MPPTPPTSRITATGADRTHTAASTGTHHHSRTPDTPIPQPAGADQERREHTTTPSSTHQRHDNTPTPTPDTRHRPDGHLRVSTAPVDTPHNAPPPPPPTSTHRLLTGVIATGAVLIAGIGFTGSYTAVRDLAERKGFGNFAALYPVGIDAGICVLLALDLHLTHLRIPLPLLRHTAWLLTTATITFNAATAWPDPLGVSMHAVIPLLFIVTLEAARHATGRLAHLTTGTHMDPIRPARWLLAPARTLLLWRRMKLWEIRSYQRAITLEQQQLIYRTQLKSRYGRTWRHTAPVQALLPLRLARYGTPIPLTTPDSYPRPTTPPTPVPAAPPHGHPHPINSKSTRTPLPRTEPASEPPPGRPAQPADTSTSNTPTHHPGPTPQQLDAFYQALHHPTGTTPAPAPWASWRPDNNSHTPAPHHQQPTDSRPQQTAEATHNNPTPHAGPLDTSPTAHAAQPHPCQQTHHPNGGPTQHHLASVPLDADPPATAAPGNDSRPEATGHPLTGRTPTSLTATDSSRPPLPPRSQSTSPAPQPARRTDESHHGTRPPTPPPPTPADEPPPAPQQQPDPHPDDRGRNPPSIHSLTLTDRYYLEWMNYQALHGTEPTPEQLSTHLAHQGLLGRGGKPLSPSNIRRHLLNWRLYNLWTTHHTDNTPPTPDHLAQQCAIHGITGQYNRPITPQHIAHHTPEYQRRHHALTHHQTPTPATQPANTSATDSTAPEQ</sequence>
<gene>
    <name evidence="3" type="ORF">EJC51_46435</name>
</gene>
<dbReference type="InterPro" id="IPR021235">
    <property type="entry name" value="DUF2637"/>
</dbReference>
<evidence type="ECO:0000313" key="3">
    <source>
        <dbReference type="EMBL" id="AZP22829.1"/>
    </source>
</evidence>
<dbReference type="RefSeq" id="WP_126276628.1">
    <property type="nucleotide sequence ID" value="NZ_CP034463.1"/>
</dbReference>
<keyword evidence="2" id="KW-1133">Transmembrane helix</keyword>
<dbReference type="AlphaFoldDB" id="A0A3Q9C661"/>
<dbReference type="EMBL" id="CP034463">
    <property type="protein sequence ID" value="AZP22829.1"/>
    <property type="molecule type" value="Genomic_DNA"/>
</dbReference>
<feature type="transmembrane region" description="Helical" evidence="2">
    <location>
        <begin position="104"/>
        <end position="128"/>
    </location>
</feature>
<dbReference type="PANTHER" id="PTHR23242:SF9">
    <property type="entry name" value="TRANSCRIPTION FACTOR HOXA13"/>
    <property type="match status" value="1"/>
</dbReference>
<feature type="compositionally biased region" description="Basic and acidic residues" evidence="1">
    <location>
        <begin position="70"/>
        <end position="79"/>
    </location>
</feature>
<accession>A0A3Q9C661</accession>
<feature type="compositionally biased region" description="Pro residues" evidence="1">
    <location>
        <begin position="318"/>
        <end position="331"/>
    </location>
</feature>
<evidence type="ECO:0000256" key="1">
    <source>
        <dbReference type="SAM" id="MobiDB-lite"/>
    </source>
</evidence>
<keyword evidence="2" id="KW-0472">Membrane</keyword>
<feature type="compositionally biased region" description="Polar residues" evidence="1">
    <location>
        <begin position="505"/>
        <end position="514"/>
    </location>
</feature>
<dbReference type="Pfam" id="PF10935">
    <property type="entry name" value="DUF2637"/>
    <property type="match status" value="1"/>
</dbReference>
<keyword evidence="4" id="KW-1185">Reference proteome</keyword>
<evidence type="ECO:0000256" key="2">
    <source>
        <dbReference type="SAM" id="Phobius"/>
    </source>
</evidence>